<dbReference type="Gene3D" id="1.10.287.470">
    <property type="entry name" value="Helix hairpin bin"/>
    <property type="match status" value="1"/>
</dbReference>
<dbReference type="Gene3D" id="2.40.420.20">
    <property type="match status" value="1"/>
</dbReference>
<dbReference type="GO" id="GO:1990281">
    <property type="term" value="C:efflux pump complex"/>
    <property type="evidence" value="ECO:0007669"/>
    <property type="project" value="TreeGrafter"/>
</dbReference>
<dbReference type="PANTHER" id="PTHR30469:SF20">
    <property type="entry name" value="EFFLUX RND TRANSPORTER PERIPLASMIC ADAPTOR SUBUNIT"/>
    <property type="match status" value="1"/>
</dbReference>
<evidence type="ECO:0000256" key="3">
    <source>
        <dbReference type="SAM" id="SignalP"/>
    </source>
</evidence>
<dbReference type="PANTHER" id="PTHR30469">
    <property type="entry name" value="MULTIDRUG RESISTANCE PROTEIN MDTA"/>
    <property type="match status" value="1"/>
</dbReference>
<name>A0A854C215_9BACT</name>
<dbReference type="Gene3D" id="2.40.50.100">
    <property type="match status" value="1"/>
</dbReference>
<reference evidence="5 6" key="1">
    <citation type="journal article" date="2016" name="Nat. Biotechnol.">
        <title>Measurement of bacterial replication rates in microbial communities.</title>
        <authorList>
            <person name="Brown C.T."/>
            <person name="Olm M.R."/>
            <person name="Thomas B.C."/>
            <person name="Banfield J.F."/>
        </authorList>
    </citation>
    <scope>NUCLEOTIDE SEQUENCE [LARGE SCALE GENOMIC DNA]</scope>
    <source>
        <strain evidence="5">45_130</strain>
    </source>
</reference>
<dbReference type="SUPFAM" id="SSF111369">
    <property type="entry name" value="HlyD-like secretion proteins"/>
    <property type="match status" value="1"/>
</dbReference>
<organism evidence="5 6">
    <name type="scientific">Phocaeicola plebeius</name>
    <dbReference type="NCBI Taxonomy" id="310297"/>
    <lineage>
        <taxon>Bacteria</taxon>
        <taxon>Pseudomonadati</taxon>
        <taxon>Bacteroidota</taxon>
        <taxon>Bacteroidia</taxon>
        <taxon>Bacteroidales</taxon>
        <taxon>Bacteroidaceae</taxon>
        <taxon>Phocaeicola</taxon>
    </lineage>
</organism>
<dbReference type="Proteomes" id="UP000186685">
    <property type="component" value="Unassembled WGS sequence"/>
</dbReference>
<proteinExistence type="inferred from homology"/>
<evidence type="ECO:0000259" key="4">
    <source>
        <dbReference type="Pfam" id="PF25967"/>
    </source>
</evidence>
<keyword evidence="3" id="KW-0732">Signal</keyword>
<dbReference type="InterPro" id="IPR006143">
    <property type="entry name" value="RND_pump_MFP"/>
</dbReference>
<feature type="coiled-coil region" evidence="2">
    <location>
        <begin position="97"/>
        <end position="148"/>
    </location>
</feature>
<dbReference type="AlphaFoldDB" id="A0A854C215"/>
<dbReference type="InterPro" id="IPR058627">
    <property type="entry name" value="MdtA-like_C"/>
</dbReference>
<evidence type="ECO:0000256" key="2">
    <source>
        <dbReference type="SAM" id="Coils"/>
    </source>
</evidence>
<comment type="similarity">
    <text evidence="1">Belongs to the membrane fusion protein (MFP) (TC 8.A.1) family.</text>
</comment>
<sequence length="346" mass="38699">MKTKIPVILICSMLLLSCGDAEPQKENSKPIVKTATAEYKDCSSMRQYPFISRPYRESTLSFRVGGQVKMFDAQNGQFFRKGEVIAQLDNRDFLISKQRAEALFEQAEAEYIRIEKLYRKNNISETVFERAKAEYERAKADLNTVSNELEYTRLTAPFDGYVQKTYIERYQDVRPSEPAVTFIDLSRIKVETCIPESMASHINGKGSEKCSISFDGIKNKSFAPSETFITQSAADDNISYIFTAVIENTGKELLGGMSGYISIESDSTIQDRRVTVPQTAVCHNSQNGTYVWTIDKNNMVSMTPVNIGQLTNGGAIEITSGLKASDKIAITNLQNLSENLQITAIN</sequence>
<dbReference type="GO" id="GO:0015562">
    <property type="term" value="F:efflux transmembrane transporter activity"/>
    <property type="evidence" value="ECO:0007669"/>
    <property type="project" value="TreeGrafter"/>
</dbReference>
<gene>
    <name evidence="5" type="ORF">BHV76_06230</name>
</gene>
<dbReference type="Pfam" id="PF25967">
    <property type="entry name" value="RND-MFP_C"/>
    <property type="match status" value="1"/>
</dbReference>
<protein>
    <recommendedName>
        <fullName evidence="4">Multidrug resistance protein MdtA-like C-terminal permuted SH3 domain-containing protein</fullName>
    </recommendedName>
</protein>
<dbReference type="NCBIfam" id="TIGR01730">
    <property type="entry name" value="RND_mfp"/>
    <property type="match status" value="1"/>
</dbReference>
<feature type="signal peptide" evidence="3">
    <location>
        <begin position="1"/>
        <end position="21"/>
    </location>
</feature>
<evidence type="ECO:0000313" key="5">
    <source>
        <dbReference type="EMBL" id="OKZ10475.1"/>
    </source>
</evidence>
<comment type="caution">
    <text evidence="5">The sequence shown here is derived from an EMBL/GenBank/DDBJ whole genome shotgun (WGS) entry which is preliminary data.</text>
</comment>
<keyword evidence="2" id="KW-0175">Coiled coil</keyword>
<evidence type="ECO:0000313" key="6">
    <source>
        <dbReference type="Proteomes" id="UP000186685"/>
    </source>
</evidence>
<evidence type="ECO:0000256" key="1">
    <source>
        <dbReference type="ARBA" id="ARBA00009477"/>
    </source>
</evidence>
<dbReference type="EMBL" id="MNQR01000019">
    <property type="protein sequence ID" value="OKZ10475.1"/>
    <property type="molecule type" value="Genomic_DNA"/>
</dbReference>
<feature type="chain" id="PRO_5032767055" description="Multidrug resistance protein MdtA-like C-terminal permuted SH3 domain-containing protein" evidence="3">
    <location>
        <begin position="22"/>
        <end position="346"/>
    </location>
</feature>
<feature type="domain" description="Multidrug resistance protein MdtA-like C-terminal permuted SH3" evidence="4">
    <location>
        <begin position="274"/>
        <end position="334"/>
    </location>
</feature>
<dbReference type="PROSITE" id="PS51257">
    <property type="entry name" value="PROKAR_LIPOPROTEIN"/>
    <property type="match status" value="1"/>
</dbReference>
<accession>A0A854C215</accession>